<proteinExistence type="predicted"/>
<organism evidence="1">
    <name type="scientific">uncultured prokaryote</name>
    <dbReference type="NCBI Taxonomy" id="198431"/>
    <lineage>
        <taxon>unclassified sequences</taxon>
        <taxon>environmental samples</taxon>
    </lineage>
</organism>
<reference evidence="1" key="1">
    <citation type="submission" date="2015-06" db="EMBL/GenBank/DDBJ databases">
        <authorList>
            <person name="Joergensen T."/>
        </authorList>
    </citation>
    <scope>NUCLEOTIDE SEQUENCE</scope>
    <source>
        <plasmid evidence="1">pRGFK1191</plasmid>
    </source>
</reference>
<dbReference type="AlphaFoldDB" id="A0A0H5Q5F7"/>
<geneLocation type="plasmid" evidence="1">
    <name>pRGFK1191</name>
</geneLocation>
<dbReference type="EMBL" id="LN853765">
    <property type="protein sequence ID" value="CRY96644.1"/>
    <property type="molecule type" value="Genomic_DNA"/>
</dbReference>
<name>A0A0H5Q5F7_9ZZZZ</name>
<accession>A0A0H5Q5F7</accession>
<reference evidence="1" key="2">
    <citation type="submission" date="2015-07" db="EMBL/GenBank/DDBJ databases">
        <title>Plasmids, circular viruses and viroids from rat gut.</title>
        <authorList>
            <person name="Jorgensen T.J."/>
            <person name="Hansen M.A."/>
            <person name="Xu Z."/>
            <person name="Tabak M.A."/>
            <person name="Sorensen S.J."/>
            <person name="Hansen L.H."/>
        </authorList>
    </citation>
    <scope>NUCLEOTIDE SEQUENCE</scope>
    <source>
        <plasmid evidence="1">pRGFK1191</plasmid>
    </source>
</reference>
<protein>
    <submittedName>
        <fullName evidence="1">Uncharacterized protein</fullName>
    </submittedName>
</protein>
<sequence>MEDEHTQAFNQISDDSNRILTLCHLAIDPADSKTDPDIQTVLYMILDYADSIKLLSNKMMG</sequence>
<evidence type="ECO:0000313" key="1">
    <source>
        <dbReference type="EMBL" id="CRY96644.1"/>
    </source>
</evidence>
<keyword evidence="1" id="KW-0614">Plasmid</keyword>